<dbReference type="InParanoid" id="H2Y580"/>
<organism evidence="2 3">
    <name type="scientific">Ciona savignyi</name>
    <name type="common">Pacific transparent sea squirt</name>
    <dbReference type="NCBI Taxonomy" id="51511"/>
    <lineage>
        <taxon>Eukaryota</taxon>
        <taxon>Metazoa</taxon>
        <taxon>Chordata</taxon>
        <taxon>Tunicata</taxon>
        <taxon>Ascidiacea</taxon>
        <taxon>Phlebobranchia</taxon>
        <taxon>Cionidae</taxon>
        <taxon>Ciona</taxon>
    </lineage>
</organism>
<reference evidence="3" key="1">
    <citation type="submission" date="2003-08" db="EMBL/GenBank/DDBJ databases">
        <authorList>
            <person name="Birren B."/>
            <person name="Nusbaum C."/>
            <person name="Abebe A."/>
            <person name="Abouelleil A."/>
            <person name="Adekoya E."/>
            <person name="Ait-zahra M."/>
            <person name="Allen N."/>
            <person name="Allen T."/>
            <person name="An P."/>
            <person name="Anderson M."/>
            <person name="Anderson S."/>
            <person name="Arachchi H."/>
            <person name="Armbruster J."/>
            <person name="Bachantsang P."/>
            <person name="Baldwin J."/>
            <person name="Barry A."/>
            <person name="Bayul T."/>
            <person name="Blitshsteyn B."/>
            <person name="Bloom T."/>
            <person name="Blye J."/>
            <person name="Boguslavskiy L."/>
            <person name="Borowsky M."/>
            <person name="Boukhgalter B."/>
            <person name="Brunache A."/>
            <person name="Butler J."/>
            <person name="Calixte N."/>
            <person name="Calvo S."/>
            <person name="Camarata J."/>
            <person name="Campo K."/>
            <person name="Chang J."/>
            <person name="Cheshatsang Y."/>
            <person name="Citroen M."/>
            <person name="Collymore A."/>
            <person name="Considine T."/>
            <person name="Cook A."/>
            <person name="Cooke P."/>
            <person name="Corum B."/>
            <person name="Cuomo C."/>
            <person name="David R."/>
            <person name="Dawoe T."/>
            <person name="Degray S."/>
            <person name="Dodge S."/>
            <person name="Dooley K."/>
            <person name="Dorje P."/>
            <person name="Dorjee K."/>
            <person name="Dorris L."/>
            <person name="Duffey N."/>
            <person name="Dupes A."/>
            <person name="Elkins T."/>
            <person name="Engels R."/>
            <person name="Erickson J."/>
            <person name="Farina A."/>
            <person name="Faro S."/>
            <person name="Ferreira P."/>
            <person name="Fischer H."/>
            <person name="Fitzgerald M."/>
            <person name="Foley K."/>
            <person name="Gage D."/>
            <person name="Galagan J."/>
            <person name="Gearin G."/>
            <person name="Gnerre S."/>
            <person name="Gnirke A."/>
            <person name="Goyette A."/>
            <person name="Graham J."/>
            <person name="Grandbois E."/>
            <person name="Gyaltsen K."/>
            <person name="Hafez N."/>
            <person name="Hagopian D."/>
            <person name="Hagos B."/>
            <person name="Hall J."/>
            <person name="Hatcher B."/>
            <person name="Heller A."/>
            <person name="Higgins H."/>
            <person name="Honan T."/>
            <person name="Horn A."/>
            <person name="Houde N."/>
            <person name="Hughes L."/>
            <person name="Hulme W."/>
            <person name="Husby E."/>
            <person name="Iliev I."/>
            <person name="Jaffe D."/>
            <person name="Jones C."/>
            <person name="Kamal M."/>
            <person name="Kamat A."/>
            <person name="Kamvysselis M."/>
            <person name="Karlsson E."/>
            <person name="Kells C."/>
            <person name="Kieu A."/>
            <person name="Kisner P."/>
            <person name="Kodira C."/>
            <person name="Kulbokas E."/>
            <person name="Labutti K."/>
            <person name="Lama D."/>
            <person name="Landers T."/>
            <person name="Leger J."/>
            <person name="Levine S."/>
            <person name="Lewis D."/>
            <person name="Lewis T."/>
            <person name="Lindblad-toh K."/>
            <person name="Liu X."/>
            <person name="Lokyitsang T."/>
            <person name="Lokyitsang Y."/>
            <person name="Lucien O."/>
            <person name="Lui A."/>
            <person name="Ma L.J."/>
            <person name="Mabbitt R."/>
            <person name="Macdonald J."/>
            <person name="Maclean C."/>
            <person name="Major J."/>
            <person name="Manning J."/>
            <person name="Marabella R."/>
            <person name="Maru K."/>
            <person name="Matthews C."/>
            <person name="Mauceli E."/>
            <person name="Mccarthy M."/>
            <person name="Mcdonough S."/>
            <person name="Mcghee T."/>
            <person name="Meldrim J."/>
            <person name="Meneus L."/>
            <person name="Mesirov J."/>
            <person name="Mihalev A."/>
            <person name="Mihova T."/>
            <person name="Mikkelsen T."/>
            <person name="Mlenga V."/>
            <person name="Moru K."/>
            <person name="Mozes J."/>
            <person name="Mulrain L."/>
            <person name="Munson G."/>
            <person name="Naylor J."/>
            <person name="Newes C."/>
            <person name="Nguyen C."/>
            <person name="Nguyen N."/>
            <person name="Nguyen T."/>
            <person name="Nicol R."/>
            <person name="Nielsen C."/>
            <person name="Nizzari M."/>
            <person name="Norbu C."/>
            <person name="Norbu N."/>
            <person name="O'donnell P."/>
            <person name="Okoawo O."/>
            <person name="O'leary S."/>
            <person name="Omotosho B."/>
            <person name="O'neill K."/>
            <person name="Osman S."/>
            <person name="Parker S."/>
            <person name="Perrin D."/>
            <person name="Phunkhang P."/>
            <person name="Piqani B."/>
            <person name="Purcell S."/>
            <person name="Rachupka T."/>
            <person name="Ramasamy U."/>
            <person name="Rameau R."/>
            <person name="Ray V."/>
            <person name="Raymond C."/>
            <person name="Retta R."/>
            <person name="Richardson S."/>
            <person name="Rise C."/>
            <person name="Rodriguez J."/>
            <person name="Rogers J."/>
            <person name="Rogov P."/>
            <person name="Rutman M."/>
            <person name="Schupbach R."/>
            <person name="Seaman C."/>
            <person name="Settipalli S."/>
            <person name="Sharpe T."/>
            <person name="Sheridan J."/>
            <person name="Sherpa N."/>
            <person name="Shi J."/>
            <person name="Smirnov S."/>
            <person name="Smith C."/>
            <person name="Sougnez C."/>
            <person name="Spencer B."/>
            <person name="Stalker J."/>
            <person name="Stange-thomann N."/>
            <person name="Stavropoulos S."/>
            <person name="Stetson K."/>
            <person name="Stone C."/>
            <person name="Stone S."/>
            <person name="Stubbs M."/>
            <person name="Talamas J."/>
            <person name="Tchuinga P."/>
            <person name="Tenzing P."/>
            <person name="Tesfaye S."/>
            <person name="Theodore J."/>
            <person name="Thoulutsang Y."/>
            <person name="Topham K."/>
            <person name="Towey S."/>
            <person name="Tsamla T."/>
            <person name="Tsomo N."/>
            <person name="Vallee D."/>
            <person name="Vassiliev H."/>
            <person name="Venkataraman V."/>
            <person name="Vinson J."/>
            <person name="Vo A."/>
            <person name="Wade C."/>
            <person name="Wang S."/>
            <person name="Wangchuk T."/>
            <person name="Wangdi T."/>
            <person name="Whittaker C."/>
            <person name="Wilkinson J."/>
            <person name="Wu Y."/>
            <person name="Wyman D."/>
            <person name="Yadav S."/>
            <person name="Yang S."/>
            <person name="Yang X."/>
            <person name="Yeager S."/>
            <person name="Yee E."/>
            <person name="Young G."/>
            <person name="Zainoun J."/>
            <person name="Zembeck L."/>
            <person name="Zimmer A."/>
            <person name="Zody M."/>
            <person name="Lander E."/>
        </authorList>
    </citation>
    <scope>NUCLEOTIDE SEQUENCE [LARGE SCALE GENOMIC DNA]</scope>
</reference>
<dbReference type="OMA" id="EFVQLFH"/>
<dbReference type="AlphaFoldDB" id="H2Y580"/>
<accession>H2Y580</accession>
<evidence type="ECO:0000313" key="2">
    <source>
        <dbReference type="Ensembl" id="ENSCSAVP00000000478.1"/>
    </source>
</evidence>
<reference evidence="2" key="2">
    <citation type="submission" date="2025-08" db="UniProtKB">
        <authorList>
            <consortium name="Ensembl"/>
        </authorList>
    </citation>
    <scope>IDENTIFICATION</scope>
</reference>
<evidence type="ECO:0000256" key="1">
    <source>
        <dbReference type="SAM" id="MobiDB-lite"/>
    </source>
</evidence>
<dbReference type="GO" id="GO:0031932">
    <property type="term" value="C:TORC2 complex"/>
    <property type="evidence" value="ECO:0007669"/>
    <property type="project" value="InterPro"/>
</dbReference>
<dbReference type="eggNOG" id="KOG3694">
    <property type="taxonomic scope" value="Eukaryota"/>
</dbReference>
<dbReference type="GO" id="GO:0038203">
    <property type="term" value="P:TORC2 signaling"/>
    <property type="evidence" value="ECO:0007669"/>
    <property type="project" value="TreeGrafter"/>
</dbReference>
<sequence>MRFTRYVGIVVPTDVKLFLQGSSDNEVKSKKSKQSLVTLYESMAQDSEDLGEGPNKPTRHKFRGLDGYGPAHTLVMTKQTKSVRSNQSNASFARTPDSLLSESSGLCFIGGQAVDPDSDEFVQLFHEEILQLVVNLGSSVGVKTHETSLLLLKEKRFEIFDSLSLYNRVVAVMSEYSFRLSTRRFVQELFQDVPFTEVYEEAQRALKSIQ</sequence>
<dbReference type="GO" id="GO:0043539">
    <property type="term" value="F:protein serine/threonine kinase activator activity"/>
    <property type="evidence" value="ECO:0007669"/>
    <property type="project" value="TreeGrafter"/>
</dbReference>
<protein>
    <submittedName>
        <fullName evidence="2">Uncharacterized protein</fullName>
    </submittedName>
</protein>
<keyword evidence="3" id="KW-1185">Reference proteome</keyword>
<dbReference type="InterPro" id="IPR028268">
    <property type="entry name" value="Pianissimo_fam"/>
</dbReference>
<proteinExistence type="predicted"/>
<dbReference type="Ensembl" id="ENSCSAVT00000000483.1">
    <property type="protein sequence ID" value="ENSCSAVP00000000478.1"/>
    <property type="gene ID" value="ENSCSAVG00000000276.1"/>
</dbReference>
<dbReference type="PANTHER" id="PTHR13298">
    <property type="entry name" value="CYTOSOLIC REGULATOR PIANISSIMO"/>
    <property type="match status" value="1"/>
</dbReference>
<reference evidence="2" key="3">
    <citation type="submission" date="2025-09" db="UniProtKB">
        <authorList>
            <consortium name="Ensembl"/>
        </authorList>
    </citation>
    <scope>IDENTIFICATION</scope>
</reference>
<evidence type="ECO:0000313" key="3">
    <source>
        <dbReference type="Proteomes" id="UP000007875"/>
    </source>
</evidence>
<name>H2Y580_CIOSA</name>
<dbReference type="HOGENOM" id="CLU_1309729_0_0_1"/>
<dbReference type="GO" id="GO:0051897">
    <property type="term" value="P:positive regulation of phosphatidylinositol 3-kinase/protein kinase B signal transduction"/>
    <property type="evidence" value="ECO:0007669"/>
    <property type="project" value="TreeGrafter"/>
</dbReference>
<dbReference type="GeneTree" id="ENSGT00390000002096"/>
<feature type="region of interest" description="Disordered" evidence="1">
    <location>
        <begin position="79"/>
        <end position="98"/>
    </location>
</feature>
<dbReference type="STRING" id="51511.ENSCSAVP00000000478"/>
<dbReference type="PANTHER" id="PTHR13298:SF11">
    <property type="entry name" value="RAPAMYCIN-INSENSITIVE COMPANION OF MTOR"/>
    <property type="match status" value="1"/>
</dbReference>
<dbReference type="Proteomes" id="UP000007875">
    <property type="component" value="Unassembled WGS sequence"/>
</dbReference>